<keyword evidence="8" id="KW-1185">Reference proteome</keyword>
<dbReference type="InterPro" id="IPR008108">
    <property type="entry name" value="IpgD/SopB"/>
</dbReference>
<feature type="region of interest" description="Disordered" evidence="6">
    <location>
        <begin position="1"/>
        <end position="40"/>
    </location>
</feature>
<feature type="compositionally biased region" description="Polar residues" evidence="6">
    <location>
        <begin position="111"/>
        <end position="123"/>
    </location>
</feature>
<organism evidence="7 8">
    <name type="scientific">Kistimonas scapharcae</name>
    <dbReference type="NCBI Taxonomy" id="1036133"/>
    <lineage>
        <taxon>Bacteria</taxon>
        <taxon>Pseudomonadati</taxon>
        <taxon>Pseudomonadota</taxon>
        <taxon>Gammaproteobacteria</taxon>
        <taxon>Oceanospirillales</taxon>
        <taxon>Endozoicomonadaceae</taxon>
        <taxon>Kistimonas</taxon>
    </lineage>
</organism>
<comment type="subcellular location">
    <subcellularLocation>
        <location evidence="1">Secreted</location>
    </subcellularLocation>
</comment>
<evidence type="ECO:0000256" key="2">
    <source>
        <dbReference type="ARBA" id="ARBA00009007"/>
    </source>
</evidence>
<evidence type="ECO:0000256" key="1">
    <source>
        <dbReference type="ARBA" id="ARBA00004613"/>
    </source>
</evidence>
<protein>
    <submittedName>
        <fullName evidence="7">Uncharacterized protein</fullName>
    </submittedName>
</protein>
<reference evidence="8" key="1">
    <citation type="journal article" date="2019" name="Int. J. Syst. Evol. Microbiol.">
        <title>The Global Catalogue of Microorganisms (GCM) 10K type strain sequencing project: providing services to taxonomists for standard genome sequencing and annotation.</title>
        <authorList>
            <consortium name="The Broad Institute Genomics Platform"/>
            <consortium name="The Broad Institute Genome Sequencing Center for Infectious Disease"/>
            <person name="Wu L."/>
            <person name="Ma J."/>
        </authorList>
    </citation>
    <scope>NUCLEOTIDE SEQUENCE [LARGE SCALE GENOMIC DNA]</scope>
    <source>
        <strain evidence="8">JCM 17805</strain>
    </source>
</reference>
<feature type="region of interest" description="Disordered" evidence="6">
    <location>
        <begin position="857"/>
        <end position="901"/>
    </location>
</feature>
<dbReference type="Pfam" id="PF05925">
    <property type="entry name" value="IpgD"/>
    <property type="match status" value="1"/>
</dbReference>
<keyword evidence="5" id="KW-0843">Virulence</keyword>
<proteinExistence type="inferred from homology"/>
<evidence type="ECO:0000256" key="6">
    <source>
        <dbReference type="SAM" id="MobiDB-lite"/>
    </source>
</evidence>
<keyword evidence="3" id="KW-0964">Secreted</keyword>
<dbReference type="Proteomes" id="UP001500604">
    <property type="component" value="Unassembled WGS sequence"/>
</dbReference>
<feature type="region of interest" description="Disordered" evidence="6">
    <location>
        <begin position="98"/>
        <end position="140"/>
    </location>
</feature>
<evidence type="ECO:0000313" key="7">
    <source>
        <dbReference type="EMBL" id="GAA4652845.1"/>
    </source>
</evidence>
<sequence>MNSSTPNIPGTPPAGMTSQTSGASSHRPQPEGTTHSLRTVKKALGDELFVKKIKTHGDEIPQPSVSTTSLHQRAPRIADSTHRTINPAVEQLHQLVKQHAQHFSPDEPALTQETSPRSYLNNHTPPSPPTAAPESVQEKKLKRVTGKPWNTFLKAVWNRFGLSPALNSIPTGEKAWLRQSFLKHLANHQTYPKNNKEAQQIFIQYLKQHNSLFQQSLPHTIGHLTQHANHPQSLLAESLQPLLENSGLTRRELSLIRQAASLATRISHMTSLSPYETLNGGGARQPAHLTNALNAFKKQLNKTKSLSDELRHCLNLDITKMLQTCMEQEQLFATLQSNDFRTPETFKDCLETQCQAAWKTLGNSMTPQAKKARKALLKLYINHRESIDQQGGFIPDMVQQVAGCNAKIIGILEAAGLRSTFNAMLTEELSKSSKAFVKQQAFRVNGVLHQSETRYCPAAKLRYHHPDEPQGGRDPFEHSYQDRMSTSMRRDSDSAVNLYTSSLSMDGRDVEKSVRVGIPYAYAHPADQRDTITHRRLNEALTALLLQHKADTEELANAMDNPDAAIDMPVCYTNLMSPDALRSMGKHIPITKVKDVMDDERKWCRETWKSMKKHWQDKTTTLTIYSSAGTPHTVNINVEPFMFICPCNLIAHNKLLALTGDTWRDAEKQNGKMLGRLIGSLTPGDPIEGFIGQRLQQYPPETQQKIQLLADHMRELTRTGMRHCAEKDPFLYSRTLNSLLNSIDMPIIEGCKSNKDRTGLKKAHDHTQLCYLKACQADAMETDFIRRHIMTESPEFEALLQQMAVNGGHTTIQTQNTAMPGYRITRSVSAHLDPIFELIQRGTPLSKKQEKILQKSLAERASHIPASQNAHEQGTPKQQPAPYRPAVNAVDNPNRPLVPPV</sequence>
<evidence type="ECO:0000256" key="3">
    <source>
        <dbReference type="ARBA" id="ARBA00022525"/>
    </source>
</evidence>
<dbReference type="RefSeq" id="WP_345199518.1">
    <property type="nucleotide sequence ID" value="NZ_BAABFL010000481.1"/>
</dbReference>
<name>A0ABP8VA02_9GAMM</name>
<accession>A0ABP8VA02</accession>
<evidence type="ECO:0000256" key="4">
    <source>
        <dbReference type="ARBA" id="ARBA00022801"/>
    </source>
</evidence>
<evidence type="ECO:0000313" key="8">
    <source>
        <dbReference type="Proteomes" id="UP001500604"/>
    </source>
</evidence>
<comment type="similarity">
    <text evidence="2">Belongs to the phosphatase IpgD/SopB family.</text>
</comment>
<feature type="compositionally biased region" description="Polar residues" evidence="6">
    <location>
        <begin position="865"/>
        <end position="878"/>
    </location>
</feature>
<feature type="region of interest" description="Disordered" evidence="6">
    <location>
        <begin position="54"/>
        <end position="74"/>
    </location>
</feature>
<keyword evidence="4" id="KW-0378">Hydrolase</keyword>
<evidence type="ECO:0000256" key="5">
    <source>
        <dbReference type="ARBA" id="ARBA00023026"/>
    </source>
</evidence>
<comment type="caution">
    <text evidence="7">The sequence shown here is derived from an EMBL/GenBank/DDBJ whole genome shotgun (WGS) entry which is preliminary data.</text>
</comment>
<dbReference type="EMBL" id="BAABFL010000481">
    <property type="protein sequence ID" value="GAA4652845.1"/>
    <property type="molecule type" value="Genomic_DNA"/>
</dbReference>
<feature type="compositionally biased region" description="Polar residues" evidence="6">
    <location>
        <begin position="16"/>
        <end position="37"/>
    </location>
</feature>
<gene>
    <name evidence="7" type="ORF">GCM10023116_51290</name>
</gene>